<evidence type="ECO:0008006" key="3">
    <source>
        <dbReference type="Google" id="ProtNLM"/>
    </source>
</evidence>
<dbReference type="EMBL" id="JMFG01000010">
    <property type="protein sequence ID" value="KDA54227.1"/>
    <property type="molecule type" value="Genomic_DNA"/>
</dbReference>
<name>A0A062XNR5_9BACT</name>
<dbReference type="Proteomes" id="UP000027284">
    <property type="component" value="Unassembled WGS sequence"/>
</dbReference>
<evidence type="ECO:0000313" key="1">
    <source>
        <dbReference type="EMBL" id="KDA54227.1"/>
    </source>
</evidence>
<protein>
    <recommendedName>
        <fullName evidence="3">Metallo-beta-lactamase domain-containing protein</fullName>
    </recommendedName>
</protein>
<accession>A0A062XNR5</accession>
<comment type="caution">
    <text evidence="1">The sequence shown here is derived from an EMBL/GenBank/DDBJ whole genome shotgun (WGS) entry which is preliminary data.</text>
</comment>
<dbReference type="PANTHER" id="PTHR46504">
    <property type="entry name" value="TRNASE Z TRZ1"/>
    <property type="match status" value="1"/>
</dbReference>
<dbReference type="SUPFAM" id="SSF56281">
    <property type="entry name" value="Metallo-hydrolase/oxidoreductase"/>
    <property type="match status" value="1"/>
</dbReference>
<dbReference type="PANTHER" id="PTHR46504:SF2">
    <property type="entry name" value="TRNASE Z TRZ1"/>
    <property type="match status" value="1"/>
</dbReference>
<proteinExistence type="predicted"/>
<sequence length="275" mass="30096">MEGPRFADPCPNHLPPELRLSFPFGTLMGTSIASRATALAVPELGFALDLGRLTPVIMQQPTVFLTHAHLDHSSALAAYLNTRARFFREEKTAVWVPEPLREDFLAAFAVLPGMHSVRKRTALEEVLLPAWDGTEVSLPWGHARAFATDHGVPSLGWAFYQKDSSRPFLVIAGDGDPWHFAKKPQLLDAQVAVVECSLSGENRRLAARMARHAHILDWIELAPQLACDVLVLAHLPEGGLGEPTLLDRLQNAFPGQLAVFSLPSQSTRPAPAEEA</sequence>
<dbReference type="AlphaFoldDB" id="A0A062XNR5"/>
<dbReference type="InterPro" id="IPR036866">
    <property type="entry name" value="RibonucZ/Hydroxyglut_hydro"/>
</dbReference>
<organism evidence="1 2">
    <name type="scientific">Thermoanaerobaculum aquaticum</name>
    <dbReference type="NCBI Taxonomy" id="1312852"/>
    <lineage>
        <taxon>Bacteria</taxon>
        <taxon>Pseudomonadati</taxon>
        <taxon>Acidobacteriota</taxon>
        <taxon>Thermoanaerobaculia</taxon>
        <taxon>Thermoanaerobaculales</taxon>
        <taxon>Thermoanaerobaculaceae</taxon>
        <taxon>Thermoanaerobaculum</taxon>
    </lineage>
</organism>
<keyword evidence="2" id="KW-1185">Reference proteome</keyword>
<reference evidence="1 2" key="1">
    <citation type="submission" date="2014-04" db="EMBL/GenBank/DDBJ databases">
        <title>The Genome Sequence of Thermoanaerobaculum aquaticum MP-01, The First Cultivated Group 23 Acidobacterium.</title>
        <authorList>
            <person name="Stamps B.W."/>
            <person name="Losey N.A."/>
            <person name="Lawson P.A."/>
            <person name="Stevenson B.S."/>
        </authorList>
    </citation>
    <scope>NUCLEOTIDE SEQUENCE [LARGE SCALE GENOMIC DNA]</scope>
    <source>
        <strain evidence="1 2">MP-01</strain>
    </source>
</reference>
<dbReference type="RefSeq" id="WP_038048037.1">
    <property type="nucleotide sequence ID" value="NZ_JMFG01000010.1"/>
</dbReference>
<dbReference type="Gene3D" id="3.60.15.10">
    <property type="entry name" value="Ribonuclease Z/Hydroxyacylglutathione hydrolase-like"/>
    <property type="match status" value="1"/>
</dbReference>
<dbReference type="STRING" id="1312852.EG19_00385"/>
<gene>
    <name evidence="1" type="ORF">EG19_00385</name>
</gene>
<evidence type="ECO:0000313" key="2">
    <source>
        <dbReference type="Proteomes" id="UP000027284"/>
    </source>
</evidence>